<dbReference type="HAMAP" id="MF_00300">
    <property type="entry name" value="Chorismate_synth"/>
    <property type="match status" value="1"/>
</dbReference>
<evidence type="ECO:0000256" key="7">
    <source>
        <dbReference type="ARBA" id="ARBA00022827"/>
    </source>
</evidence>
<dbReference type="InterPro" id="IPR036263">
    <property type="entry name" value="Chorismate_II_sf"/>
</dbReference>
<dbReference type="InterPro" id="IPR000453">
    <property type="entry name" value="Chorismate_synth"/>
</dbReference>
<evidence type="ECO:0000313" key="14">
    <source>
        <dbReference type="Proteomes" id="UP001199319"/>
    </source>
</evidence>
<gene>
    <name evidence="11" type="primary">aroC</name>
    <name evidence="13" type="ORF">LKD37_15850</name>
</gene>
<evidence type="ECO:0000313" key="13">
    <source>
        <dbReference type="EMBL" id="MCC2130952.1"/>
    </source>
</evidence>
<dbReference type="InterPro" id="IPR035904">
    <property type="entry name" value="Chorismate_synth_AroC_sf"/>
</dbReference>
<dbReference type="Proteomes" id="UP001199319">
    <property type="component" value="Unassembled WGS sequence"/>
</dbReference>
<dbReference type="GO" id="GO:0009423">
    <property type="term" value="P:chorismate biosynthetic process"/>
    <property type="evidence" value="ECO:0007669"/>
    <property type="project" value="UniProtKB-UniRule"/>
</dbReference>
<dbReference type="PROSITE" id="PS00789">
    <property type="entry name" value="CHORISMATE_SYNTHASE_3"/>
    <property type="match status" value="1"/>
</dbReference>
<dbReference type="AlphaFoldDB" id="A0AAE3AE97"/>
<dbReference type="PROSITE" id="PS51168">
    <property type="entry name" value="CHORISMATE_MUT_2"/>
    <property type="match status" value="1"/>
</dbReference>
<dbReference type="GO" id="GO:0010181">
    <property type="term" value="F:FMN binding"/>
    <property type="evidence" value="ECO:0007669"/>
    <property type="project" value="TreeGrafter"/>
</dbReference>
<comment type="caution">
    <text evidence="13">The sequence shown here is derived from an EMBL/GenBank/DDBJ whole genome shotgun (WGS) entry which is preliminary data.</text>
</comment>
<dbReference type="SUPFAM" id="SSF103263">
    <property type="entry name" value="Chorismate synthase, AroC"/>
    <property type="match status" value="1"/>
</dbReference>
<comment type="subunit">
    <text evidence="11">Homotetramer.</text>
</comment>
<feature type="binding site" evidence="11">
    <location>
        <begin position="263"/>
        <end position="267"/>
    </location>
    <ligand>
        <name>FMN</name>
        <dbReference type="ChEBI" id="CHEBI:58210"/>
    </ligand>
</feature>
<name>A0AAE3AE97_9FIRM</name>
<keyword evidence="10 11" id="KW-0456">Lyase</keyword>
<dbReference type="PANTHER" id="PTHR21085">
    <property type="entry name" value="CHORISMATE SYNTHASE"/>
    <property type="match status" value="1"/>
</dbReference>
<dbReference type="GO" id="GO:0004107">
    <property type="term" value="F:chorismate synthase activity"/>
    <property type="evidence" value="ECO:0007669"/>
    <property type="project" value="UniProtKB-UniRule"/>
</dbReference>
<evidence type="ECO:0000256" key="3">
    <source>
        <dbReference type="ARBA" id="ARBA00013036"/>
    </source>
</evidence>
<sequence>MLDYTIFGESHGPAVGVLVTGAAPGLPVDREIIARELERRAPGGPLATARHEPDRLHILSGVYQGFTTGDPICLVLENRDTRSGDYEALRNKPRPGHADYAAWVRSGGHNDPRGGGPYSGRLTAPLVAAGAMVKAWLKEQDIQLTARVVDEPALRQQAAEAKAHGDSVGGEIACTVTGLPAGLGGPGWREAVESELARHLFAIPAVKALGFGDGAALAALRGSQANDALRTDGTRVWTVTNHNGGINGGVTNGMPLTFTITFKPTPSIALPQDTVDLSRMENCTVTVQGRHDPCIALRAAPIVEAAAALALWRVLDPRGGDLKSLRLQLDDVDRQLVGLLVRRQELSRDIGAYKAAHGLPVRDPEREAQVLRSRGDLAPEHRAEVERLYETLMALSREQQS</sequence>
<evidence type="ECO:0000256" key="8">
    <source>
        <dbReference type="ARBA" id="ARBA00022857"/>
    </source>
</evidence>
<protein>
    <recommendedName>
        <fullName evidence="3 11">Chorismate synthase</fullName>
        <shortName evidence="11">CS</shortName>
        <ecNumber evidence="3 11">4.2.3.5</ecNumber>
    </recommendedName>
    <alternativeName>
        <fullName evidence="11">5-enolpyruvylshikimate-3-phosphate phospholyase</fullName>
    </alternativeName>
</protein>
<accession>A0AAE3AE97</accession>
<dbReference type="CDD" id="cd07304">
    <property type="entry name" value="Chorismate_synthase"/>
    <property type="match status" value="1"/>
</dbReference>
<evidence type="ECO:0000256" key="6">
    <source>
        <dbReference type="ARBA" id="ARBA00022643"/>
    </source>
</evidence>
<keyword evidence="5 11" id="KW-0285">Flavoprotein</keyword>
<dbReference type="EMBL" id="JAJEPW010000085">
    <property type="protein sequence ID" value="MCC2130952.1"/>
    <property type="molecule type" value="Genomic_DNA"/>
</dbReference>
<evidence type="ECO:0000256" key="1">
    <source>
        <dbReference type="ARBA" id="ARBA00005044"/>
    </source>
</evidence>
<evidence type="ECO:0000256" key="4">
    <source>
        <dbReference type="ARBA" id="ARBA00022605"/>
    </source>
</evidence>
<dbReference type="RefSeq" id="WP_302930077.1">
    <property type="nucleotide sequence ID" value="NZ_JAJEPW010000085.1"/>
</dbReference>
<comment type="cofactor">
    <cofactor evidence="11">
        <name>FMNH2</name>
        <dbReference type="ChEBI" id="CHEBI:57618"/>
    </cofactor>
    <text evidence="11">Reduced FMN (FMNH(2)).</text>
</comment>
<dbReference type="Gene3D" id="1.20.59.10">
    <property type="entry name" value="Chorismate mutase"/>
    <property type="match status" value="1"/>
</dbReference>
<feature type="binding site" evidence="11">
    <location>
        <position position="40"/>
    </location>
    <ligand>
        <name>NADP(+)</name>
        <dbReference type="ChEBI" id="CHEBI:58349"/>
    </ligand>
</feature>
<dbReference type="SMART" id="SM00830">
    <property type="entry name" value="CM_2"/>
    <property type="match status" value="1"/>
</dbReference>
<keyword evidence="7 11" id="KW-0274">FAD</keyword>
<reference evidence="13" key="1">
    <citation type="submission" date="2021-10" db="EMBL/GenBank/DDBJ databases">
        <title>Anaerobic single-cell dispensing facilitates the cultivation of human gut bacteria.</title>
        <authorList>
            <person name="Afrizal A."/>
        </authorList>
    </citation>
    <scope>NUCLEOTIDE SEQUENCE</scope>
    <source>
        <strain evidence="13">CLA-AA-H272</strain>
    </source>
</reference>
<dbReference type="GO" id="GO:0005829">
    <property type="term" value="C:cytosol"/>
    <property type="evidence" value="ECO:0007669"/>
    <property type="project" value="TreeGrafter"/>
</dbReference>
<evidence type="ECO:0000256" key="9">
    <source>
        <dbReference type="ARBA" id="ARBA00023141"/>
    </source>
</evidence>
<keyword evidence="14" id="KW-1185">Reference proteome</keyword>
<feature type="domain" description="Chorismate mutase" evidence="12">
    <location>
        <begin position="316"/>
        <end position="401"/>
    </location>
</feature>
<dbReference type="GO" id="GO:0004106">
    <property type="term" value="F:chorismate mutase activity"/>
    <property type="evidence" value="ECO:0007669"/>
    <property type="project" value="InterPro"/>
</dbReference>
<keyword evidence="4 11" id="KW-0028">Amino-acid biosynthesis</keyword>
<evidence type="ECO:0000256" key="2">
    <source>
        <dbReference type="ARBA" id="ARBA00008014"/>
    </source>
</evidence>
<feature type="binding site" evidence="11">
    <location>
        <position position="248"/>
    </location>
    <ligand>
        <name>FMN</name>
        <dbReference type="ChEBI" id="CHEBI:58210"/>
    </ligand>
</feature>
<dbReference type="GO" id="GO:0008652">
    <property type="term" value="P:amino acid biosynthetic process"/>
    <property type="evidence" value="ECO:0007669"/>
    <property type="project" value="UniProtKB-KW"/>
</dbReference>
<keyword evidence="9 11" id="KW-0057">Aromatic amino acid biosynthesis</keyword>
<comment type="caution">
    <text evidence="11">Lacks conserved residue(s) required for the propagation of feature annotation.</text>
</comment>
<evidence type="ECO:0000256" key="10">
    <source>
        <dbReference type="ARBA" id="ARBA00023239"/>
    </source>
</evidence>
<dbReference type="EC" id="4.2.3.5" evidence="3 11"/>
<dbReference type="SUPFAM" id="SSF48600">
    <property type="entry name" value="Chorismate mutase II"/>
    <property type="match status" value="1"/>
</dbReference>
<dbReference type="PROSITE" id="PS00788">
    <property type="entry name" value="CHORISMATE_SYNTHASE_2"/>
    <property type="match status" value="1"/>
</dbReference>
<dbReference type="InterPro" id="IPR002701">
    <property type="entry name" value="CM_II_prokaryot"/>
</dbReference>
<evidence type="ECO:0000259" key="12">
    <source>
        <dbReference type="PROSITE" id="PS51168"/>
    </source>
</evidence>
<comment type="pathway">
    <text evidence="1 11">Metabolic intermediate biosynthesis; chorismate biosynthesis; chorismate from D-erythrose 4-phosphate and phosphoenolpyruvate: step 7/7.</text>
</comment>
<dbReference type="InterPro" id="IPR036979">
    <property type="entry name" value="CM_dom_sf"/>
</dbReference>
<feature type="binding site" evidence="11">
    <location>
        <position position="290"/>
    </location>
    <ligand>
        <name>FMN</name>
        <dbReference type="ChEBI" id="CHEBI:58210"/>
    </ligand>
</feature>
<comment type="function">
    <text evidence="11">Catalyzes the anti-1,4-elimination of the C-3 phosphate and the C-6 proR hydrogen from 5-enolpyruvylshikimate-3-phosphate (EPSP) to yield chorismate, which is the branch point compound that serves as the starting substrate for the three terminal pathways of aromatic amino acid biosynthesis. This reaction introduces a second double bond into the aromatic ring system.</text>
</comment>
<keyword evidence="6 11" id="KW-0288">FMN</keyword>
<dbReference type="Gene3D" id="3.60.150.10">
    <property type="entry name" value="Chorismate synthase AroC"/>
    <property type="match status" value="2"/>
</dbReference>
<dbReference type="Pfam" id="PF01264">
    <property type="entry name" value="Chorismate_synt"/>
    <property type="match status" value="2"/>
</dbReference>
<evidence type="ECO:0000256" key="5">
    <source>
        <dbReference type="ARBA" id="ARBA00022630"/>
    </source>
</evidence>
<organism evidence="13 14">
    <name type="scientific">Brotocaccenecus cirricatena</name>
    <dbReference type="NCBI Taxonomy" id="3064195"/>
    <lineage>
        <taxon>Bacteria</taxon>
        <taxon>Bacillati</taxon>
        <taxon>Bacillota</taxon>
        <taxon>Clostridia</taxon>
        <taxon>Eubacteriales</taxon>
        <taxon>Oscillospiraceae</taxon>
        <taxon>Brotocaccenecus</taxon>
    </lineage>
</organism>
<keyword evidence="8 11" id="KW-0521">NADP</keyword>
<dbReference type="PANTHER" id="PTHR21085:SF0">
    <property type="entry name" value="CHORISMATE SYNTHASE"/>
    <property type="match status" value="1"/>
</dbReference>
<dbReference type="Pfam" id="PF01817">
    <property type="entry name" value="CM_2"/>
    <property type="match status" value="1"/>
</dbReference>
<dbReference type="GO" id="GO:0009073">
    <property type="term" value="P:aromatic amino acid family biosynthetic process"/>
    <property type="evidence" value="ECO:0007669"/>
    <property type="project" value="UniProtKB-KW"/>
</dbReference>
<evidence type="ECO:0000256" key="11">
    <source>
        <dbReference type="HAMAP-Rule" id="MF_00300"/>
    </source>
</evidence>
<comment type="similarity">
    <text evidence="2 11">Belongs to the chorismate synthase family.</text>
</comment>
<proteinExistence type="inferred from homology"/>
<comment type="catalytic activity">
    <reaction evidence="11">
        <text>5-O-(1-carboxyvinyl)-3-phosphoshikimate = chorismate + phosphate</text>
        <dbReference type="Rhea" id="RHEA:21020"/>
        <dbReference type="ChEBI" id="CHEBI:29748"/>
        <dbReference type="ChEBI" id="CHEBI:43474"/>
        <dbReference type="ChEBI" id="CHEBI:57701"/>
        <dbReference type="EC" id="4.2.3.5"/>
    </reaction>
</comment>
<dbReference type="InterPro" id="IPR020541">
    <property type="entry name" value="Chorismate_synthase_CS"/>
</dbReference>